<feature type="domain" description="Major facilitator superfamily (MFS) profile" evidence="7">
    <location>
        <begin position="19"/>
        <end position="436"/>
    </location>
</feature>
<evidence type="ECO:0000256" key="5">
    <source>
        <dbReference type="SAM" id="MobiDB-lite"/>
    </source>
</evidence>
<name>A0ABV5XUX1_ARTRM</name>
<dbReference type="PROSITE" id="PS00217">
    <property type="entry name" value="SUGAR_TRANSPORT_2"/>
    <property type="match status" value="1"/>
</dbReference>
<dbReference type="InterPro" id="IPR005828">
    <property type="entry name" value="MFS_sugar_transport-like"/>
</dbReference>
<dbReference type="RefSeq" id="WP_234754782.1">
    <property type="nucleotide sequence ID" value="NZ_BAAAWN010000001.1"/>
</dbReference>
<organism evidence="8 9">
    <name type="scientific">Arthrobacter ramosus</name>
    <dbReference type="NCBI Taxonomy" id="1672"/>
    <lineage>
        <taxon>Bacteria</taxon>
        <taxon>Bacillati</taxon>
        <taxon>Actinomycetota</taxon>
        <taxon>Actinomycetes</taxon>
        <taxon>Micrococcales</taxon>
        <taxon>Micrococcaceae</taxon>
        <taxon>Arthrobacter</taxon>
    </lineage>
</organism>
<dbReference type="SUPFAM" id="SSF103473">
    <property type="entry name" value="MFS general substrate transporter"/>
    <property type="match status" value="1"/>
</dbReference>
<dbReference type="InterPro" id="IPR036259">
    <property type="entry name" value="MFS_trans_sf"/>
</dbReference>
<keyword evidence="9" id="KW-1185">Reference proteome</keyword>
<feature type="transmembrane region" description="Helical" evidence="6">
    <location>
        <begin position="346"/>
        <end position="369"/>
    </location>
</feature>
<feature type="transmembrane region" description="Helical" evidence="6">
    <location>
        <begin position="290"/>
        <end position="310"/>
    </location>
</feature>
<feature type="transmembrane region" description="Helical" evidence="6">
    <location>
        <begin position="110"/>
        <end position="132"/>
    </location>
</feature>
<evidence type="ECO:0000256" key="3">
    <source>
        <dbReference type="ARBA" id="ARBA00022989"/>
    </source>
</evidence>
<comment type="caution">
    <text evidence="8">The sequence shown here is derived from an EMBL/GenBank/DDBJ whole genome shotgun (WGS) entry which is preliminary data.</text>
</comment>
<dbReference type="EMBL" id="JBHMBC010000004">
    <property type="protein sequence ID" value="MFB9818196.1"/>
    <property type="molecule type" value="Genomic_DNA"/>
</dbReference>
<feature type="region of interest" description="Disordered" evidence="5">
    <location>
        <begin position="448"/>
        <end position="468"/>
    </location>
</feature>
<dbReference type="InterPro" id="IPR020846">
    <property type="entry name" value="MFS_dom"/>
</dbReference>
<dbReference type="Gene3D" id="1.20.1250.20">
    <property type="entry name" value="MFS general substrate transporter like domains"/>
    <property type="match status" value="1"/>
</dbReference>
<keyword evidence="2 6" id="KW-0812">Transmembrane</keyword>
<reference evidence="8 9" key="1">
    <citation type="submission" date="2024-09" db="EMBL/GenBank/DDBJ databases">
        <authorList>
            <person name="Sun Q."/>
            <person name="Mori K."/>
        </authorList>
    </citation>
    <scope>NUCLEOTIDE SEQUENCE [LARGE SCALE GENOMIC DNA]</scope>
    <source>
        <strain evidence="8 9">JCM 1334</strain>
    </source>
</reference>
<dbReference type="PANTHER" id="PTHR23508:SF10">
    <property type="entry name" value="CARBOXYLIC ACID TRANSPORTER PROTEIN HOMOLOG"/>
    <property type="match status" value="1"/>
</dbReference>
<dbReference type="InterPro" id="IPR005829">
    <property type="entry name" value="Sugar_transporter_CS"/>
</dbReference>
<keyword evidence="3 6" id="KW-1133">Transmembrane helix</keyword>
<evidence type="ECO:0000256" key="2">
    <source>
        <dbReference type="ARBA" id="ARBA00022692"/>
    </source>
</evidence>
<evidence type="ECO:0000313" key="8">
    <source>
        <dbReference type="EMBL" id="MFB9818196.1"/>
    </source>
</evidence>
<feature type="transmembrane region" description="Helical" evidence="6">
    <location>
        <begin position="322"/>
        <end position="340"/>
    </location>
</feature>
<feature type="transmembrane region" description="Helical" evidence="6">
    <location>
        <begin position="413"/>
        <end position="432"/>
    </location>
</feature>
<dbReference type="PANTHER" id="PTHR23508">
    <property type="entry name" value="CARBOXYLIC ACID TRANSPORTER PROTEIN HOMOLOG"/>
    <property type="match status" value="1"/>
</dbReference>
<evidence type="ECO:0000259" key="7">
    <source>
        <dbReference type="PROSITE" id="PS50850"/>
    </source>
</evidence>
<keyword evidence="4 6" id="KW-0472">Membrane</keyword>
<feature type="transmembrane region" description="Helical" evidence="6">
    <location>
        <begin position="53"/>
        <end position="74"/>
    </location>
</feature>
<proteinExistence type="predicted"/>
<gene>
    <name evidence="8" type="ORF">ACFFP1_01645</name>
</gene>
<accession>A0ABV5XUX1</accession>
<evidence type="ECO:0000256" key="4">
    <source>
        <dbReference type="ARBA" id="ARBA00023136"/>
    </source>
</evidence>
<evidence type="ECO:0000256" key="1">
    <source>
        <dbReference type="ARBA" id="ARBA00004651"/>
    </source>
</evidence>
<dbReference type="CDD" id="cd17316">
    <property type="entry name" value="MFS_SV2_like"/>
    <property type="match status" value="1"/>
</dbReference>
<feature type="transmembrane region" description="Helical" evidence="6">
    <location>
        <begin position="255"/>
        <end position="278"/>
    </location>
</feature>
<feature type="transmembrane region" description="Helical" evidence="6">
    <location>
        <begin position="176"/>
        <end position="195"/>
    </location>
</feature>
<protein>
    <submittedName>
        <fullName evidence="8">MFS transporter</fullName>
    </submittedName>
</protein>
<feature type="transmembrane region" description="Helical" evidence="6">
    <location>
        <begin position="86"/>
        <end position="104"/>
    </location>
</feature>
<evidence type="ECO:0000313" key="9">
    <source>
        <dbReference type="Proteomes" id="UP001589702"/>
    </source>
</evidence>
<dbReference type="Pfam" id="PF00083">
    <property type="entry name" value="Sugar_tr"/>
    <property type="match status" value="1"/>
</dbReference>
<feature type="transmembrane region" description="Helical" evidence="6">
    <location>
        <begin position="144"/>
        <end position="170"/>
    </location>
</feature>
<feature type="transmembrane region" description="Helical" evidence="6">
    <location>
        <begin position="381"/>
        <end position="401"/>
    </location>
</feature>
<feature type="transmembrane region" description="Helical" evidence="6">
    <location>
        <begin position="20"/>
        <end position="41"/>
    </location>
</feature>
<evidence type="ECO:0000256" key="6">
    <source>
        <dbReference type="SAM" id="Phobius"/>
    </source>
</evidence>
<dbReference type="PROSITE" id="PS50850">
    <property type="entry name" value="MFS"/>
    <property type="match status" value="1"/>
</dbReference>
<comment type="subcellular location">
    <subcellularLocation>
        <location evidence="1">Cell membrane</location>
        <topology evidence="1">Multi-pass membrane protein</topology>
    </subcellularLocation>
</comment>
<dbReference type="Proteomes" id="UP001589702">
    <property type="component" value="Unassembled WGS sequence"/>
</dbReference>
<sequence>MSSTHLIDDSPLTKYHKRLIAACSGGPFLDGFLLSIIGVALTGANADLHLNAATLGIAGAVSLIGLFVGSLVFGPITDRIGRRVMYTADLLVMIAASVACLWIQAGWQLIALRFVVGLAVGADYPIATSLLTEWMPKKHRGSTIGLLSVVWLVGAIVAYFVGFAFTSAFGNGSWRWMLASGAVFGAIVMLLRMGAHESPRWLIIRGRIEEARRDISSVLGREVTTEEITDMVTQEEPQRRARLTDLLRGMNLRRILFCGLTWMCFAIPQFALFTYGPIILSHLGFGEDTAGATLGQIVLNLGFLLGSFPGMKWVESRGRRPLILGSFLFGALALLPLGIWPDAPGWFVMTFFFLFALINGAGNILVFIYPNELFPTQLRASAVGLATAVSRIGAAVGTYLVPVSLIGLGTGPTMLIGAGLTFLGFVISIFWAEETRNRNLTAAAQAPADGTPASVSHARGKAAGKLAL</sequence>